<organism evidence="1 2">
    <name type="scientific">Streptomyces vastus</name>
    <dbReference type="NCBI Taxonomy" id="285451"/>
    <lineage>
        <taxon>Bacteria</taxon>
        <taxon>Bacillati</taxon>
        <taxon>Actinomycetota</taxon>
        <taxon>Actinomycetes</taxon>
        <taxon>Kitasatosporales</taxon>
        <taxon>Streptomycetaceae</taxon>
        <taxon>Streptomyces</taxon>
    </lineage>
</organism>
<comment type="caution">
    <text evidence="1">The sequence shown here is derived from an EMBL/GenBank/DDBJ whole genome shotgun (WGS) entry which is preliminary data.</text>
</comment>
<evidence type="ECO:0000313" key="2">
    <source>
        <dbReference type="Proteomes" id="UP001500151"/>
    </source>
</evidence>
<protein>
    <submittedName>
        <fullName evidence="1">Uncharacterized protein</fullName>
    </submittedName>
</protein>
<keyword evidence="2" id="KW-1185">Reference proteome</keyword>
<accession>A0ABN3QY24</accession>
<name>A0ABN3QY24_9ACTN</name>
<dbReference type="RefSeq" id="WP_344391320.1">
    <property type="nucleotide sequence ID" value="NZ_BAAASJ010000035.1"/>
</dbReference>
<proteinExistence type="predicted"/>
<reference evidence="1 2" key="1">
    <citation type="journal article" date="2019" name="Int. J. Syst. Evol. Microbiol.">
        <title>The Global Catalogue of Microorganisms (GCM) 10K type strain sequencing project: providing services to taxonomists for standard genome sequencing and annotation.</title>
        <authorList>
            <consortium name="The Broad Institute Genomics Platform"/>
            <consortium name="The Broad Institute Genome Sequencing Center for Infectious Disease"/>
            <person name="Wu L."/>
            <person name="Ma J."/>
        </authorList>
    </citation>
    <scope>NUCLEOTIDE SEQUENCE [LARGE SCALE GENOMIC DNA]</scope>
    <source>
        <strain evidence="1 2">JCM 4524</strain>
    </source>
</reference>
<dbReference type="Proteomes" id="UP001500151">
    <property type="component" value="Unassembled WGS sequence"/>
</dbReference>
<dbReference type="EMBL" id="BAAASJ010000035">
    <property type="protein sequence ID" value="GAA2638403.1"/>
    <property type="molecule type" value="Genomic_DNA"/>
</dbReference>
<evidence type="ECO:0000313" key="1">
    <source>
        <dbReference type="EMBL" id="GAA2638403.1"/>
    </source>
</evidence>
<gene>
    <name evidence="1" type="ORF">GCM10010307_36780</name>
</gene>
<sequence length="102" mass="10780">MSAAAIAVVINVWTTNWTWPTGVSLGTLLLVQALFEWSRARAAGDAPSPPSRWVVEQHFADVSDSGITAARRPAGGGHAEVRQRLGAVSRSTVIGIDGNNDE</sequence>